<reference evidence="1 2" key="1">
    <citation type="submission" date="2019-09" db="EMBL/GenBank/DDBJ databases">
        <title>Whole genome sequencing of Microbacterium maritypicum.</title>
        <authorList>
            <person name="Lenchi N."/>
        </authorList>
    </citation>
    <scope>NUCLEOTIDE SEQUENCE [LARGE SCALE GENOMIC DNA]</scope>
    <source>
        <strain evidence="1 2">DSM 12512</strain>
    </source>
</reference>
<name>A0AAD3ZYB4_MICMQ</name>
<dbReference type="AlphaFoldDB" id="A0AAD3ZYB4"/>
<evidence type="ECO:0000313" key="2">
    <source>
        <dbReference type="Proteomes" id="UP000436027"/>
    </source>
</evidence>
<dbReference type="EMBL" id="WAAQ01000002">
    <property type="protein sequence ID" value="KAB1883516.1"/>
    <property type="molecule type" value="Genomic_DNA"/>
</dbReference>
<organism evidence="1 2">
    <name type="scientific">Microbacterium maritypicum</name>
    <name type="common">Microbacterium liquefaciens</name>
    <dbReference type="NCBI Taxonomy" id="33918"/>
    <lineage>
        <taxon>Bacteria</taxon>
        <taxon>Bacillati</taxon>
        <taxon>Actinomycetota</taxon>
        <taxon>Actinomycetes</taxon>
        <taxon>Micrococcales</taxon>
        <taxon>Microbacteriaceae</taxon>
        <taxon>Microbacterium</taxon>
    </lineage>
</organism>
<accession>A0AAD3ZYB4</accession>
<dbReference type="Proteomes" id="UP000436027">
    <property type="component" value="Unassembled WGS sequence"/>
</dbReference>
<sequence>MTLTEILPTLRRSIPTPLDRWRWPTHSEPTTTDVVVGGISLMRLFEISGSPAVLTGDLPIPGTGTDVTVLLFRITLRVDTQEDKRIALTDCSFDGVDAAWEECRLIGRASSAKTTSIELIPGEEGGVAWPHPVAVLPSDVREGDLLVVPCIGAVTLRNVRPRAVGAAALRVGASR</sequence>
<protein>
    <submittedName>
        <fullName evidence="1">Uncharacterized protein</fullName>
    </submittedName>
</protein>
<dbReference type="RefSeq" id="WP_151486944.1">
    <property type="nucleotide sequence ID" value="NZ_BAAAIN010000001.1"/>
</dbReference>
<evidence type="ECO:0000313" key="1">
    <source>
        <dbReference type="EMBL" id="KAB1883516.1"/>
    </source>
</evidence>
<gene>
    <name evidence="1" type="ORF">F6W70_12990</name>
</gene>
<comment type="caution">
    <text evidence="1">The sequence shown here is derived from an EMBL/GenBank/DDBJ whole genome shotgun (WGS) entry which is preliminary data.</text>
</comment>
<proteinExistence type="predicted"/>